<keyword evidence="2" id="KW-0479">Metal-binding</keyword>
<dbReference type="AlphaFoldDB" id="A0A369T7X3"/>
<evidence type="ECO:0000256" key="3">
    <source>
        <dbReference type="ARBA" id="ARBA00022801"/>
    </source>
</evidence>
<accession>A0A369T7X3</accession>
<dbReference type="Gene3D" id="3.40.50.10310">
    <property type="entry name" value="Creatininase"/>
    <property type="match status" value="1"/>
</dbReference>
<dbReference type="GO" id="GO:0016811">
    <property type="term" value="F:hydrolase activity, acting on carbon-nitrogen (but not peptide) bonds, in linear amides"/>
    <property type="evidence" value="ECO:0007669"/>
    <property type="project" value="TreeGrafter"/>
</dbReference>
<dbReference type="GO" id="GO:0009231">
    <property type="term" value="P:riboflavin biosynthetic process"/>
    <property type="evidence" value="ECO:0007669"/>
    <property type="project" value="TreeGrafter"/>
</dbReference>
<evidence type="ECO:0000256" key="1">
    <source>
        <dbReference type="ARBA" id="ARBA00001947"/>
    </source>
</evidence>
<comment type="caution">
    <text evidence="6">The sequence shown here is derived from an EMBL/GenBank/DDBJ whole genome shotgun (WGS) entry which is preliminary data.</text>
</comment>
<keyword evidence="7" id="KW-1185">Reference proteome</keyword>
<keyword evidence="3" id="KW-0378">Hydrolase</keyword>
<dbReference type="InterPro" id="IPR024087">
    <property type="entry name" value="Creatininase-like_sf"/>
</dbReference>
<name>A0A369T7X3_9PROT</name>
<sequence>MTLPSGFWRDLTTEDFAAIDAERTVALLPVAAIEQHGPHLPLYTDTCIAEGIVAHALEMVPENLSLLVLPVMGLGCSIEHQAFPGTLSSTPETLIRLWTEIGESVADAGVFKLVLFNTHGGQTHIADAVALELRRRRGMLAVKANYFGFGVPAELFDDEEVDHGIHGGAVETSIMLHLRPDLVRMEAAENFEPLSLTMASEYRRLRPEGAVGFGWMAQDLHPAGVAGDATKADAAKGRGVVEHAARCLAELVEETAAFPLSNLRPGPET</sequence>
<evidence type="ECO:0000313" key="6">
    <source>
        <dbReference type="EMBL" id="RDD61378.1"/>
    </source>
</evidence>
<reference evidence="6 7" key="1">
    <citation type="submission" date="2018-07" db="EMBL/GenBank/DDBJ databases">
        <title>Venubactetium sediminum gen. nov., sp. nov., isolated from a marine solar saltern.</title>
        <authorList>
            <person name="Wang S."/>
        </authorList>
    </citation>
    <scope>NUCLEOTIDE SEQUENCE [LARGE SCALE GENOMIC DNA]</scope>
    <source>
        <strain evidence="6 7">WD2A32</strain>
    </source>
</reference>
<protein>
    <submittedName>
        <fullName evidence="6">Creatininase family protein</fullName>
    </submittedName>
</protein>
<keyword evidence="4" id="KW-0862">Zinc</keyword>
<dbReference type="PANTHER" id="PTHR35005">
    <property type="entry name" value="3-DEHYDRO-SCYLLO-INOSOSE HYDROLASE"/>
    <property type="match status" value="1"/>
</dbReference>
<dbReference type="Pfam" id="PF02633">
    <property type="entry name" value="Creatininase"/>
    <property type="match status" value="1"/>
</dbReference>
<dbReference type="InterPro" id="IPR003785">
    <property type="entry name" value="Creatininase/forma_Hydrolase"/>
</dbReference>
<comment type="similarity">
    <text evidence="5">Belongs to the creatininase superfamily.</text>
</comment>
<evidence type="ECO:0000313" key="7">
    <source>
        <dbReference type="Proteomes" id="UP000253941"/>
    </source>
</evidence>
<evidence type="ECO:0000256" key="5">
    <source>
        <dbReference type="ARBA" id="ARBA00024029"/>
    </source>
</evidence>
<evidence type="ECO:0000256" key="4">
    <source>
        <dbReference type="ARBA" id="ARBA00022833"/>
    </source>
</evidence>
<dbReference type="PANTHER" id="PTHR35005:SF1">
    <property type="entry name" value="2-AMINO-5-FORMYLAMINO-6-RIBOSYLAMINOPYRIMIDIN-4(3H)-ONE 5'-MONOPHOSPHATE DEFORMYLASE"/>
    <property type="match status" value="1"/>
</dbReference>
<proteinExistence type="inferred from homology"/>
<organism evidence="6 7">
    <name type="scientific">Ferruginivarius sediminum</name>
    <dbReference type="NCBI Taxonomy" id="2661937"/>
    <lineage>
        <taxon>Bacteria</taxon>
        <taxon>Pseudomonadati</taxon>
        <taxon>Pseudomonadota</taxon>
        <taxon>Alphaproteobacteria</taxon>
        <taxon>Rhodospirillales</taxon>
        <taxon>Rhodospirillaceae</taxon>
        <taxon>Ferruginivarius</taxon>
    </lineage>
</organism>
<dbReference type="RefSeq" id="WP_114582630.1">
    <property type="nucleotide sequence ID" value="NZ_QPMH01000012.1"/>
</dbReference>
<dbReference type="GO" id="GO:0046872">
    <property type="term" value="F:metal ion binding"/>
    <property type="evidence" value="ECO:0007669"/>
    <property type="project" value="UniProtKB-KW"/>
</dbReference>
<dbReference type="SUPFAM" id="SSF102215">
    <property type="entry name" value="Creatininase"/>
    <property type="match status" value="1"/>
</dbReference>
<dbReference type="EMBL" id="QPMH01000012">
    <property type="protein sequence ID" value="RDD61378.1"/>
    <property type="molecule type" value="Genomic_DNA"/>
</dbReference>
<evidence type="ECO:0000256" key="2">
    <source>
        <dbReference type="ARBA" id="ARBA00022723"/>
    </source>
</evidence>
<dbReference type="Proteomes" id="UP000253941">
    <property type="component" value="Unassembled WGS sequence"/>
</dbReference>
<gene>
    <name evidence="6" type="ORF">DRB17_12925</name>
</gene>
<comment type="cofactor">
    <cofactor evidence="1">
        <name>Zn(2+)</name>
        <dbReference type="ChEBI" id="CHEBI:29105"/>
    </cofactor>
</comment>